<reference evidence="2" key="2">
    <citation type="journal article" date="2015" name="Data Brief">
        <title>Shoot transcriptome of the giant reed, Arundo donax.</title>
        <authorList>
            <person name="Barrero R.A."/>
            <person name="Guerrero F.D."/>
            <person name="Moolhuijzen P."/>
            <person name="Goolsby J.A."/>
            <person name="Tidwell J."/>
            <person name="Bellgard S.E."/>
            <person name="Bellgard M.I."/>
        </authorList>
    </citation>
    <scope>NUCLEOTIDE SEQUENCE</scope>
    <source>
        <tissue evidence="2">Shoot tissue taken approximately 20 cm above the soil surface</tissue>
    </source>
</reference>
<dbReference type="AlphaFoldDB" id="A0A0A9DIE1"/>
<feature type="region of interest" description="Disordered" evidence="1">
    <location>
        <begin position="1"/>
        <end position="21"/>
    </location>
</feature>
<proteinExistence type="predicted"/>
<reference evidence="2" key="1">
    <citation type="submission" date="2014-09" db="EMBL/GenBank/DDBJ databases">
        <authorList>
            <person name="Magalhaes I.L.F."/>
            <person name="Oliveira U."/>
            <person name="Santos F.R."/>
            <person name="Vidigal T.H.D.A."/>
            <person name="Brescovit A.D."/>
            <person name="Santos A.J."/>
        </authorList>
    </citation>
    <scope>NUCLEOTIDE SEQUENCE</scope>
    <source>
        <tissue evidence="2">Shoot tissue taken approximately 20 cm above the soil surface</tissue>
    </source>
</reference>
<protein>
    <submittedName>
        <fullName evidence="2">Uncharacterized protein</fullName>
    </submittedName>
</protein>
<organism evidence="2">
    <name type="scientific">Arundo donax</name>
    <name type="common">Giant reed</name>
    <name type="synonym">Donax arundinaceus</name>
    <dbReference type="NCBI Taxonomy" id="35708"/>
    <lineage>
        <taxon>Eukaryota</taxon>
        <taxon>Viridiplantae</taxon>
        <taxon>Streptophyta</taxon>
        <taxon>Embryophyta</taxon>
        <taxon>Tracheophyta</taxon>
        <taxon>Spermatophyta</taxon>
        <taxon>Magnoliopsida</taxon>
        <taxon>Liliopsida</taxon>
        <taxon>Poales</taxon>
        <taxon>Poaceae</taxon>
        <taxon>PACMAD clade</taxon>
        <taxon>Arundinoideae</taxon>
        <taxon>Arundineae</taxon>
        <taxon>Arundo</taxon>
    </lineage>
</organism>
<sequence length="21" mass="2318">MELSTATTKFGRHALHQSNST</sequence>
<dbReference type="EMBL" id="GBRH01209536">
    <property type="protein sequence ID" value="JAD88359.1"/>
    <property type="molecule type" value="Transcribed_RNA"/>
</dbReference>
<evidence type="ECO:0000256" key="1">
    <source>
        <dbReference type="SAM" id="MobiDB-lite"/>
    </source>
</evidence>
<evidence type="ECO:0000313" key="2">
    <source>
        <dbReference type="EMBL" id="JAD88359.1"/>
    </source>
</evidence>
<accession>A0A0A9DIE1</accession>
<name>A0A0A9DIE1_ARUDO</name>